<gene>
    <name evidence="3" type="ORF">AADG42_10680</name>
</gene>
<organism evidence="3 4">
    <name type="scientific">Ammonicoccus fulvus</name>
    <dbReference type="NCBI Taxonomy" id="3138240"/>
    <lineage>
        <taxon>Bacteria</taxon>
        <taxon>Bacillati</taxon>
        <taxon>Actinomycetota</taxon>
        <taxon>Actinomycetes</taxon>
        <taxon>Propionibacteriales</taxon>
        <taxon>Propionibacteriaceae</taxon>
        <taxon>Ammonicoccus</taxon>
    </lineage>
</organism>
<dbReference type="EMBL" id="CP154795">
    <property type="protein sequence ID" value="XAN07747.1"/>
    <property type="molecule type" value="Genomic_DNA"/>
</dbReference>
<feature type="compositionally biased region" description="Pro residues" evidence="1">
    <location>
        <begin position="10"/>
        <end position="28"/>
    </location>
</feature>
<protein>
    <recommendedName>
        <fullName evidence="5">Ig-like domain-containing protein</fullName>
    </recommendedName>
</protein>
<feature type="transmembrane region" description="Helical" evidence="2">
    <location>
        <begin position="124"/>
        <end position="149"/>
    </location>
</feature>
<evidence type="ECO:0000313" key="4">
    <source>
        <dbReference type="Proteomes" id="UP001442841"/>
    </source>
</evidence>
<evidence type="ECO:0008006" key="5">
    <source>
        <dbReference type="Google" id="ProtNLM"/>
    </source>
</evidence>
<feature type="compositionally biased region" description="Pro residues" evidence="1">
    <location>
        <begin position="87"/>
        <end position="106"/>
    </location>
</feature>
<feature type="compositionally biased region" description="Low complexity" evidence="1">
    <location>
        <begin position="206"/>
        <end position="220"/>
    </location>
</feature>
<accession>A0ABZ3FNX8</accession>
<dbReference type="Proteomes" id="UP001442841">
    <property type="component" value="Chromosome"/>
</dbReference>
<feature type="compositionally biased region" description="Polar residues" evidence="1">
    <location>
        <begin position="161"/>
        <end position="170"/>
    </location>
</feature>
<name>A0ABZ3FNX8_9ACTN</name>
<evidence type="ECO:0000313" key="3">
    <source>
        <dbReference type="EMBL" id="XAN07747.1"/>
    </source>
</evidence>
<feature type="compositionally biased region" description="Gly residues" evidence="1">
    <location>
        <begin position="29"/>
        <end position="45"/>
    </location>
</feature>
<keyword evidence="2" id="KW-0812">Transmembrane</keyword>
<evidence type="ECO:0000256" key="2">
    <source>
        <dbReference type="SAM" id="Phobius"/>
    </source>
</evidence>
<keyword evidence="2" id="KW-1133">Transmembrane helix</keyword>
<feature type="region of interest" description="Disordered" evidence="1">
    <location>
        <begin position="1"/>
        <end position="68"/>
    </location>
</feature>
<dbReference type="RefSeq" id="WP_425309205.1">
    <property type="nucleotide sequence ID" value="NZ_CP154795.1"/>
</dbReference>
<feature type="region of interest" description="Disordered" evidence="1">
    <location>
        <begin position="81"/>
        <end position="114"/>
    </location>
</feature>
<evidence type="ECO:0000256" key="1">
    <source>
        <dbReference type="SAM" id="MobiDB-lite"/>
    </source>
</evidence>
<feature type="compositionally biased region" description="Basic and acidic residues" evidence="1">
    <location>
        <begin position="194"/>
        <end position="205"/>
    </location>
</feature>
<reference evidence="3 4" key="1">
    <citation type="submission" date="2024-04" db="EMBL/GenBank/DDBJ databases">
        <title>Isolation of an actinomycete strain from pig manure.</title>
        <authorList>
            <person name="Gong T."/>
            <person name="Yu Z."/>
            <person name="An M."/>
            <person name="Wei C."/>
            <person name="Yang W."/>
            <person name="Liu L."/>
        </authorList>
    </citation>
    <scope>NUCLEOTIDE SEQUENCE [LARGE SCALE GENOMIC DNA]</scope>
    <source>
        <strain evidence="3 4">ZF39</strain>
    </source>
</reference>
<feature type="region of interest" description="Disordered" evidence="1">
    <location>
        <begin position="158"/>
        <end position="220"/>
    </location>
</feature>
<keyword evidence="4" id="KW-1185">Reference proteome</keyword>
<keyword evidence="2" id="KW-0472">Membrane</keyword>
<sequence length="316" mass="32351">MSHDPWGMPASPPPDKPRDPWAPVPPGQGGPSGQGMPPGQGGHPGQGRPPGQSGYPGEGVPPGQGALDQTIISENSGWVQSAWPGAQQPPPGAGIPPGMSGPPGPPGQTRAFQPAVRQRPKRTLAVVIALLAGVVALAVVVGAVTGLFGSVLERFGGDRTSAGSEPTVETQAPAPSEEASVTGPVATTTPSPTPRERTGREEPNRTPDVVSVQSGSSGSACSATVRQSSWGAYPLGDCRTWKPATGLISGSALSTGPISVTCQADLREPNPIYTANQTNTWWFWAQADNGTWDWFPETALAQGASNQSVNGVALCR</sequence>
<proteinExistence type="predicted"/>